<dbReference type="GO" id="GO:0055085">
    <property type="term" value="P:transmembrane transport"/>
    <property type="evidence" value="ECO:0007669"/>
    <property type="project" value="UniProtKB-ARBA"/>
</dbReference>
<dbReference type="PANTHER" id="PTHR46847:SF1">
    <property type="entry name" value="D-ALLOSE-BINDING PERIPLASMIC PROTEIN-RELATED"/>
    <property type="match status" value="1"/>
</dbReference>
<comment type="subcellular location">
    <subcellularLocation>
        <location evidence="1">Cell envelope</location>
    </subcellularLocation>
</comment>
<protein>
    <submittedName>
        <fullName evidence="6">Monosaccharide ABC transporter substrate-binding protein, CUT2 family</fullName>
    </submittedName>
</protein>
<evidence type="ECO:0000256" key="2">
    <source>
        <dbReference type="ARBA" id="ARBA00007639"/>
    </source>
</evidence>
<evidence type="ECO:0000313" key="7">
    <source>
        <dbReference type="Proteomes" id="UP000199556"/>
    </source>
</evidence>
<dbReference type="AlphaFoldDB" id="A0A1I4PS49"/>
<dbReference type="STRING" id="195064.SAMN05421721_102169"/>
<dbReference type="Pfam" id="PF13407">
    <property type="entry name" value="Peripla_BP_4"/>
    <property type="match status" value="1"/>
</dbReference>
<keyword evidence="3 4" id="KW-0732">Signal</keyword>
<dbReference type="EMBL" id="FOUO01000002">
    <property type="protein sequence ID" value="SFM30303.1"/>
    <property type="molecule type" value="Genomic_DNA"/>
</dbReference>
<proteinExistence type="inferred from homology"/>
<feature type="domain" description="Periplasmic binding protein" evidence="5">
    <location>
        <begin position="76"/>
        <end position="336"/>
    </location>
</feature>
<feature type="chain" id="PRO_5011790829" evidence="4">
    <location>
        <begin position="27"/>
        <end position="393"/>
    </location>
</feature>
<dbReference type="OrthoDB" id="9784024at2"/>
<evidence type="ECO:0000256" key="1">
    <source>
        <dbReference type="ARBA" id="ARBA00004196"/>
    </source>
</evidence>
<dbReference type="PANTHER" id="PTHR46847">
    <property type="entry name" value="D-ALLOSE-BINDING PERIPLASMIC PROTEIN-RELATED"/>
    <property type="match status" value="1"/>
</dbReference>
<dbReference type="GO" id="GO:0030313">
    <property type="term" value="C:cell envelope"/>
    <property type="evidence" value="ECO:0007669"/>
    <property type="project" value="UniProtKB-SubCell"/>
</dbReference>
<evidence type="ECO:0000256" key="4">
    <source>
        <dbReference type="SAM" id="SignalP"/>
    </source>
</evidence>
<comment type="similarity">
    <text evidence="2">Belongs to the bacterial solute-binding protein 2 family.</text>
</comment>
<dbReference type="CDD" id="cd06303">
    <property type="entry name" value="PBP1_LuxPQ_Quorum_Sensing"/>
    <property type="match status" value="1"/>
</dbReference>
<dbReference type="InterPro" id="IPR025997">
    <property type="entry name" value="SBP_2_dom"/>
</dbReference>
<organism evidence="6 7">
    <name type="scientific">Ectothiorhodospira mobilis</name>
    <dbReference type="NCBI Taxonomy" id="195064"/>
    <lineage>
        <taxon>Bacteria</taxon>
        <taxon>Pseudomonadati</taxon>
        <taxon>Pseudomonadota</taxon>
        <taxon>Gammaproteobacteria</taxon>
        <taxon>Chromatiales</taxon>
        <taxon>Ectothiorhodospiraceae</taxon>
        <taxon>Ectothiorhodospira</taxon>
    </lineage>
</organism>
<keyword evidence="7" id="KW-1185">Reference proteome</keyword>
<reference evidence="6 7" key="1">
    <citation type="submission" date="2016-10" db="EMBL/GenBank/DDBJ databases">
        <authorList>
            <person name="de Groot N.N."/>
        </authorList>
    </citation>
    <scope>NUCLEOTIDE SEQUENCE [LARGE SCALE GENOMIC DNA]</scope>
    <source>
        <strain evidence="6 7">DSM 4180</strain>
    </source>
</reference>
<evidence type="ECO:0000256" key="3">
    <source>
        <dbReference type="ARBA" id="ARBA00022729"/>
    </source>
</evidence>
<dbReference type="GO" id="GO:0030246">
    <property type="term" value="F:carbohydrate binding"/>
    <property type="evidence" value="ECO:0007669"/>
    <property type="project" value="UniProtKB-ARBA"/>
</dbReference>
<name>A0A1I4PS49_ECTMO</name>
<evidence type="ECO:0000313" key="6">
    <source>
        <dbReference type="EMBL" id="SFM30303.1"/>
    </source>
</evidence>
<accession>A0A1I4PS49</accession>
<gene>
    <name evidence="6" type="ORF">SAMN05421721_102169</name>
</gene>
<dbReference type="Proteomes" id="UP000199556">
    <property type="component" value="Unassembled WGS sequence"/>
</dbReference>
<dbReference type="Gene3D" id="3.40.50.2300">
    <property type="match status" value="2"/>
</dbReference>
<dbReference type="InterPro" id="IPR028082">
    <property type="entry name" value="Peripla_BP_I"/>
</dbReference>
<evidence type="ECO:0000259" key="5">
    <source>
        <dbReference type="Pfam" id="PF13407"/>
    </source>
</evidence>
<feature type="signal peptide" evidence="4">
    <location>
        <begin position="1"/>
        <end position="26"/>
    </location>
</feature>
<sequence>MSRRIHTMVRLLLAALLAGGGAMAVAQVPAGYWTIEDYLQRHPEQAALTEAFTRRVRGPALPLAEREGGSRPRVQVAVIYPGLQSSGYWRRNLVAFRKRARELGLELDLQVFFSGPDSGDVQLQADQLREVLLQDPDYLVYTLDTDLHRELIDRILARGDGPRLILQNITTPVRAWEGRQPLIYVGFDHAQGSRILAKHLRGILPGGDLVILYGTDGYVSRARGGAFLKALEGSGLRIREGYVTDFLAPVVRRATRDALARYPQLKAVIACATDMALTAAGMLQEAAPEREILVTGWGGGSEELAALEAGRLAATVMRMNDDAGVAMAEAVALDVAGKGDQVPTVYAGDMVLVTRQTPVQVLRGLEARAFRYSGRDTEAGSAPIPDAGKGIPQ</sequence>
<dbReference type="SUPFAM" id="SSF53822">
    <property type="entry name" value="Periplasmic binding protein-like I"/>
    <property type="match status" value="1"/>
</dbReference>